<accession>A0A212F5A9</accession>
<dbReference type="EMBL" id="AGBW02010215">
    <property type="protein sequence ID" value="OWR48913.1"/>
    <property type="molecule type" value="Genomic_DNA"/>
</dbReference>
<keyword evidence="2" id="KW-1185">Reference proteome</keyword>
<dbReference type="OrthoDB" id="7087888at2759"/>
<dbReference type="KEGG" id="dpl:KGM_203842"/>
<name>A0A212F5A9_DANPL</name>
<evidence type="ECO:0000313" key="1">
    <source>
        <dbReference type="EMBL" id="OWR48913.1"/>
    </source>
</evidence>
<comment type="caution">
    <text evidence="1">The sequence shown here is derived from an EMBL/GenBank/DDBJ whole genome shotgun (WGS) entry which is preliminary data.</text>
</comment>
<sequence length="123" mass="14038">MSVFPRGYECPRPMPRYGCVRGEYSIYYKRPCYGQPRPQPFQREVAPYYGGPSNVPCERPCCYDFPCKAHCFNHGAVTRPSGRYARTVWYPGECCPVVPPCQAFTCPNPPYHPCCVDTVNKLV</sequence>
<organism evidence="1 2">
    <name type="scientific">Danaus plexippus plexippus</name>
    <dbReference type="NCBI Taxonomy" id="278856"/>
    <lineage>
        <taxon>Eukaryota</taxon>
        <taxon>Metazoa</taxon>
        <taxon>Ecdysozoa</taxon>
        <taxon>Arthropoda</taxon>
        <taxon>Hexapoda</taxon>
        <taxon>Insecta</taxon>
        <taxon>Pterygota</taxon>
        <taxon>Neoptera</taxon>
        <taxon>Endopterygota</taxon>
        <taxon>Lepidoptera</taxon>
        <taxon>Glossata</taxon>
        <taxon>Ditrysia</taxon>
        <taxon>Papilionoidea</taxon>
        <taxon>Nymphalidae</taxon>
        <taxon>Danainae</taxon>
        <taxon>Danaini</taxon>
        <taxon>Danaina</taxon>
        <taxon>Danaus</taxon>
        <taxon>Danaus</taxon>
    </lineage>
</organism>
<reference evidence="1 2" key="1">
    <citation type="journal article" date="2011" name="Cell">
        <title>The monarch butterfly genome yields insights into long-distance migration.</title>
        <authorList>
            <person name="Zhan S."/>
            <person name="Merlin C."/>
            <person name="Boore J.L."/>
            <person name="Reppert S.M."/>
        </authorList>
    </citation>
    <scope>NUCLEOTIDE SEQUENCE [LARGE SCALE GENOMIC DNA]</scope>
    <source>
        <strain evidence="1">F-2</strain>
    </source>
</reference>
<protein>
    <submittedName>
        <fullName evidence="1">Uncharacterized protein</fullName>
    </submittedName>
</protein>
<proteinExistence type="predicted"/>
<evidence type="ECO:0000313" key="2">
    <source>
        <dbReference type="Proteomes" id="UP000007151"/>
    </source>
</evidence>
<gene>
    <name evidence="1" type="ORF">KGM_203842</name>
</gene>
<dbReference type="Proteomes" id="UP000007151">
    <property type="component" value="Unassembled WGS sequence"/>
</dbReference>
<dbReference type="AlphaFoldDB" id="A0A212F5A9"/>